<organism evidence="1 2">
    <name type="scientific">Ramularia collo-cygni</name>
    <dbReference type="NCBI Taxonomy" id="112498"/>
    <lineage>
        <taxon>Eukaryota</taxon>
        <taxon>Fungi</taxon>
        <taxon>Dikarya</taxon>
        <taxon>Ascomycota</taxon>
        <taxon>Pezizomycotina</taxon>
        <taxon>Dothideomycetes</taxon>
        <taxon>Dothideomycetidae</taxon>
        <taxon>Mycosphaerellales</taxon>
        <taxon>Mycosphaerellaceae</taxon>
        <taxon>Ramularia</taxon>
    </lineage>
</organism>
<dbReference type="AlphaFoldDB" id="A0A2D3UYF4"/>
<accession>A0A2D3UYF4</accession>
<evidence type="ECO:0000313" key="1">
    <source>
        <dbReference type="EMBL" id="CZT23107.1"/>
    </source>
</evidence>
<sequence>MADPNKAEGSNNSSMDLAAIGCALPPPAAPPPATTTTTLALRPATTPGAFGIKSGRVEKKRSVAEIRQELLKRKGPELAKFVREKKEKAELAAFDEEISALFREEEEKKRAVAARALEAESAASALRLEEIAAEMRSRGR</sequence>
<evidence type="ECO:0000313" key="2">
    <source>
        <dbReference type="Proteomes" id="UP000225277"/>
    </source>
</evidence>
<name>A0A2D3UYF4_9PEZI</name>
<dbReference type="GeneID" id="35603898"/>
<dbReference type="EMBL" id="FJUY01000015">
    <property type="protein sequence ID" value="CZT23107.1"/>
    <property type="molecule type" value="Genomic_DNA"/>
</dbReference>
<protein>
    <submittedName>
        <fullName evidence="1">Uncharacterized protein</fullName>
    </submittedName>
</protein>
<proteinExistence type="predicted"/>
<reference evidence="1 2" key="1">
    <citation type="submission" date="2016-03" db="EMBL/GenBank/DDBJ databases">
        <authorList>
            <person name="Ploux O."/>
        </authorList>
    </citation>
    <scope>NUCLEOTIDE SEQUENCE [LARGE SCALE GENOMIC DNA]</scope>
    <source>
        <strain evidence="1 2">URUG2</strain>
    </source>
</reference>
<dbReference type="RefSeq" id="XP_023629831.1">
    <property type="nucleotide sequence ID" value="XM_023774063.1"/>
</dbReference>
<dbReference type="Proteomes" id="UP000225277">
    <property type="component" value="Unassembled WGS sequence"/>
</dbReference>
<keyword evidence="2" id="KW-1185">Reference proteome</keyword>
<gene>
    <name evidence="1" type="ORF">RCC_08817</name>
</gene>